<feature type="signal peptide" evidence="1">
    <location>
        <begin position="1"/>
        <end position="21"/>
    </location>
</feature>
<dbReference type="AlphaFoldDB" id="A0A9P7DYB4"/>
<keyword evidence="1" id="KW-0732">Signal</keyword>
<reference evidence="2" key="1">
    <citation type="journal article" date="2020" name="New Phytol.">
        <title>Comparative genomics reveals dynamic genome evolution in host specialist ectomycorrhizal fungi.</title>
        <authorList>
            <person name="Lofgren L.A."/>
            <person name="Nguyen N.H."/>
            <person name="Vilgalys R."/>
            <person name="Ruytinx J."/>
            <person name="Liao H.L."/>
            <person name="Branco S."/>
            <person name="Kuo A."/>
            <person name="LaButti K."/>
            <person name="Lipzen A."/>
            <person name="Andreopoulos W."/>
            <person name="Pangilinan J."/>
            <person name="Riley R."/>
            <person name="Hundley H."/>
            <person name="Na H."/>
            <person name="Barry K."/>
            <person name="Grigoriev I.V."/>
            <person name="Stajich J.E."/>
            <person name="Kennedy P.G."/>
        </authorList>
    </citation>
    <scope>NUCLEOTIDE SEQUENCE</scope>
    <source>
        <strain evidence="2">MN1</strain>
    </source>
</reference>
<name>A0A9P7DYB4_9AGAM</name>
<sequence length="104" mass="11502">MCHAAVRSFRFLIALWDIVLSYDRIGTAIAKSSLGANSKTAASLQKLGDVTKTRRAPASKAVNKGKPFISAFERLHVTDAPEENQCDRLIHKCTSDQQTVWVSR</sequence>
<evidence type="ECO:0000313" key="3">
    <source>
        <dbReference type="Proteomes" id="UP000807769"/>
    </source>
</evidence>
<proteinExistence type="predicted"/>
<feature type="chain" id="PRO_5040247854" description="Rab-GAP TBC domain-containing protein" evidence="1">
    <location>
        <begin position="22"/>
        <end position="104"/>
    </location>
</feature>
<dbReference type="Proteomes" id="UP000807769">
    <property type="component" value="Unassembled WGS sequence"/>
</dbReference>
<organism evidence="2 3">
    <name type="scientific">Suillus subaureus</name>
    <dbReference type="NCBI Taxonomy" id="48587"/>
    <lineage>
        <taxon>Eukaryota</taxon>
        <taxon>Fungi</taxon>
        <taxon>Dikarya</taxon>
        <taxon>Basidiomycota</taxon>
        <taxon>Agaricomycotina</taxon>
        <taxon>Agaricomycetes</taxon>
        <taxon>Agaricomycetidae</taxon>
        <taxon>Boletales</taxon>
        <taxon>Suillineae</taxon>
        <taxon>Suillaceae</taxon>
        <taxon>Suillus</taxon>
    </lineage>
</organism>
<dbReference type="RefSeq" id="XP_041187667.1">
    <property type="nucleotide sequence ID" value="XM_041344085.1"/>
</dbReference>
<dbReference type="EMBL" id="JABBWG010000048">
    <property type="protein sequence ID" value="KAG1806146.1"/>
    <property type="molecule type" value="Genomic_DNA"/>
</dbReference>
<evidence type="ECO:0000256" key="1">
    <source>
        <dbReference type="SAM" id="SignalP"/>
    </source>
</evidence>
<keyword evidence="3" id="KW-1185">Reference proteome</keyword>
<evidence type="ECO:0000313" key="2">
    <source>
        <dbReference type="EMBL" id="KAG1806146.1"/>
    </source>
</evidence>
<comment type="caution">
    <text evidence="2">The sequence shown here is derived from an EMBL/GenBank/DDBJ whole genome shotgun (WGS) entry which is preliminary data.</text>
</comment>
<gene>
    <name evidence="2" type="ORF">BJ212DRAFT_794208</name>
</gene>
<accession>A0A9P7DYB4</accession>
<protein>
    <recommendedName>
        <fullName evidence="4">Rab-GAP TBC domain-containing protein</fullName>
    </recommendedName>
</protein>
<dbReference type="GeneID" id="64638101"/>
<evidence type="ECO:0008006" key="4">
    <source>
        <dbReference type="Google" id="ProtNLM"/>
    </source>
</evidence>